<feature type="region of interest" description="Disordered" evidence="1">
    <location>
        <begin position="172"/>
        <end position="269"/>
    </location>
</feature>
<accession>D6TEG6</accession>
<gene>
    <name evidence="3" type="ORF">Krac_11957</name>
</gene>
<dbReference type="EMBL" id="ADVG01000001">
    <property type="protein sequence ID" value="EFH90339.1"/>
    <property type="molecule type" value="Genomic_DNA"/>
</dbReference>
<keyword evidence="2" id="KW-1133">Transmembrane helix</keyword>
<feature type="compositionally biased region" description="Polar residues" evidence="1">
    <location>
        <begin position="102"/>
        <end position="134"/>
    </location>
</feature>
<feature type="transmembrane region" description="Helical" evidence="2">
    <location>
        <begin position="20"/>
        <end position="43"/>
    </location>
</feature>
<feature type="transmembrane region" description="Helical" evidence="2">
    <location>
        <begin position="333"/>
        <end position="354"/>
    </location>
</feature>
<keyword evidence="4" id="KW-1185">Reference proteome</keyword>
<keyword evidence="2" id="KW-0812">Transmembrane</keyword>
<dbReference type="AlphaFoldDB" id="D6TEG6"/>
<feature type="compositionally biased region" description="Acidic residues" evidence="1">
    <location>
        <begin position="198"/>
        <end position="213"/>
    </location>
</feature>
<feature type="compositionally biased region" description="Polar residues" evidence="1">
    <location>
        <begin position="66"/>
        <end position="84"/>
    </location>
</feature>
<dbReference type="RefSeq" id="WP_007907614.1">
    <property type="nucleotide sequence ID" value="NZ_ADVG01000001.1"/>
</dbReference>
<feature type="compositionally biased region" description="Polar residues" evidence="1">
    <location>
        <begin position="234"/>
        <end position="243"/>
    </location>
</feature>
<dbReference type="Proteomes" id="UP000004508">
    <property type="component" value="Unassembled WGS sequence"/>
</dbReference>
<protein>
    <submittedName>
        <fullName evidence="3">Uncharacterized protein</fullName>
    </submittedName>
</protein>
<name>D6TEG6_KTERA</name>
<feature type="compositionally biased region" description="Low complexity" evidence="1">
    <location>
        <begin position="140"/>
        <end position="154"/>
    </location>
</feature>
<comment type="caution">
    <text evidence="3">The sequence shown here is derived from an EMBL/GenBank/DDBJ whole genome shotgun (WGS) entry which is preliminary data.</text>
</comment>
<proteinExistence type="predicted"/>
<evidence type="ECO:0000256" key="1">
    <source>
        <dbReference type="SAM" id="MobiDB-lite"/>
    </source>
</evidence>
<feature type="region of interest" description="Disordered" evidence="1">
    <location>
        <begin position="46"/>
        <end position="154"/>
    </location>
</feature>
<evidence type="ECO:0000256" key="2">
    <source>
        <dbReference type="SAM" id="Phobius"/>
    </source>
</evidence>
<sequence length="363" mass="38066">MIDTMLALWNQKNRRRGAKFFVTFMFMCICASMLCVIVGMNFWPTSGSQRPGRSANADQREAKATRTMSTGAKQHQPGSGTVTPVTPDDVAKVPGIQPCDSAATNASSQGSSSDGTQANTNSSGSGQPSAPAQSNGGGTQQQYPPAQGGAQQYYPPSQALPVARATNPPALPVARKTAKPHPTASATPTVTVTPTGEPGEDDTPTVDPADGDQDTPTISAGNDGATPGIANVDGTPSVTNGDGTSDAGDNNKGPEGTPTPLPSITAAGDNYDPSIFDPPFFWPHAGDAIRIEMPRMYWNYRGEKIRYWPLTCLHHTAPVQQTDDTSALLLRNIAFILGGSFIATVLLLGSAYLIKHRKRSVGV</sequence>
<reference evidence="3 4" key="1">
    <citation type="journal article" date="2011" name="Stand. Genomic Sci.">
        <title>Non-contiguous finished genome sequence and contextual data of the filamentous soil bacterium Ktedonobacter racemifer type strain (SOSP1-21).</title>
        <authorList>
            <person name="Chang Y.J."/>
            <person name="Land M."/>
            <person name="Hauser L."/>
            <person name="Chertkov O."/>
            <person name="Del Rio T.G."/>
            <person name="Nolan M."/>
            <person name="Copeland A."/>
            <person name="Tice H."/>
            <person name="Cheng J.F."/>
            <person name="Lucas S."/>
            <person name="Han C."/>
            <person name="Goodwin L."/>
            <person name="Pitluck S."/>
            <person name="Ivanova N."/>
            <person name="Ovchinikova G."/>
            <person name="Pati A."/>
            <person name="Chen A."/>
            <person name="Palaniappan K."/>
            <person name="Mavromatis K."/>
            <person name="Liolios K."/>
            <person name="Brettin T."/>
            <person name="Fiebig A."/>
            <person name="Rohde M."/>
            <person name="Abt B."/>
            <person name="Goker M."/>
            <person name="Detter J.C."/>
            <person name="Woyke T."/>
            <person name="Bristow J."/>
            <person name="Eisen J.A."/>
            <person name="Markowitz V."/>
            <person name="Hugenholtz P."/>
            <person name="Kyrpides N.C."/>
            <person name="Klenk H.P."/>
            <person name="Lapidus A."/>
        </authorList>
    </citation>
    <scope>NUCLEOTIDE SEQUENCE [LARGE SCALE GENOMIC DNA]</scope>
    <source>
        <strain evidence="4">DSM 44963</strain>
    </source>
</reference>
<keyword evidence="2" id="KW-0472">Membrane</keyword>
<feature type="compositionally biased region" description="Low complexity" evidence="1">
    <location>
        <begin position="182"/>
        <end position="197"/>
    </location>
</feature>
<evidence type="ECO:0000313" key="3">
    <source>
        <dbReference type="EMBL" id="EFH90339.1"/>
    </source>
</evidence>
<organism evidence="3 4">
    <name type="scientific">Ktedonobacter racemifer DSM 44963</name>
    <dbReference type="NCBI Taxonomy" id="485913"/>
    <lineage>
        <taxon>Bacteria</taxon>
        <taxon>Bacillati</taxon>
        <taxon>Chloroflexota</taxon>
        <taxon>Ktedonobacteria</taxon>
        <taxon>Ktedonobacterales</taxon>
        <taxon>Ktedonobacteraceae</taxon>
        <taxon>Ktedonobacter</taxon>
    </lineage>
</organism>
<dbReference type="InParanoid" id="D6TEG6"/>
<evidence type="ECO:0000313" key="4">
    <source>
        <dbReference type="Proteomes" id="UP000004508"/>
    </source>
</evidence>